<dbReference type="InterPro" id="IPR000878">
    <property type="entry name" value="4pyrrol_Mease"/>
</dbReference>
<dbReference type="InterPro" id="IPR014777">
    <property type="entry name" value="4pyrrole_Mease_sub1"/>
</dbReference>
<keyword evidence="5" id="KW-0489">Methyltransferase</keyword>
<evidence type="ECO:0000313" key="6">
    <source>
        <dbReference type="Proteomes" id="UP000070442"/>
    </source>
</evidence>
<dbReference type="GO" id="GO:0030788">
    <property type="term" value="F:precorrin-2 C20-methyltransferase activity"/>
    <property type="evidence" value="ECO:0007669"/>
    <property type="project" value="InterPro"/>
</dbReference>
<dbReference type="PANTHER" id="PTHR43467:SF2">
    <property type="entry name" value="COBALT-PRECORRIN-2 C(20)-METHYLTRANSFERASE"/>
    <property type="match status" value="1"/>
</dbReference>
<feature type="domain" description="Tetrapyrrole methylase" evidence="4">
    <location>
        <begin position="3"/>
        <end position="180"/>
    </location>
</feature>
<dbReference type="GO" id="GO:0009236">
    <property type="term" value="P:cobalamin biosynthetic process"/>
    <property type="evidence" value="ECO:0007669"/>
    <property type="project" value="UniProtKB-UniRule"/>
</dbReference>
<dbReference type="InterPro" id="IPR035996">
    <property type="entry name" value="4pyrrol_Methylase_sf"/>
</dbReference>
<reference evidence="6" key="1">
    <citation type="submission" date="2016-01" db="EMBL/GenBank/DDBJ databases">
        <authorList>
            <person name="Mitreva M."/>
            <person name="Pepin K.H."/>
            <person name="Mihindukulasuriya K.A."/>
            <person name="Fulton R."/>
            <person name="Fronick C."/>
            <person name="O'Laughlin M."/>
            <person name="Miner T."/>
            <person name="Herter B."/>
            <person name="Rosa B.A."/>
            <person name="Cordes M."/>
            <person name="Tomlinson C."/>
            <person name="Wollam A."/>
            <person name="Palsikar V.B."/>
            <person name="Mardis E.R."/>
            <person name="Wilson R.K."/>
        </authorList>
    </citation>
    <scope>NUCLEOTIDE SEQUENCE [LARGE SCALE GENOMIC DNA]</scope>
    <source>
        <strain evidence="6">DNF00729</strain>
    </source>
</reference>
<protein>
    <submittedName>
        <fullName evidence="5">Putative precorrin-2 C(20)-methyltransferase</fullName>
    </submittedName>
</protein>
<dbReference type="OrthoDB" id="9804789at2"/>
<evidence type="ECO:0000256" key="1">
    <source>
        <dbReference type="ARBA" id="ARBA00004953"/>
    </source>
</evidence>
<keyword evidence="5" id="KW-0808">Transferase</keyword>
<dbReference type="Gene3D" id="3.40.1010.10">
    <property type="entry name" value="Cobalt-precorrin-4 Transmethylase, Domain 1"/>
    <property type="match status" value="1"/>
</dbReference>
<comment type="similarity">
    <text evidence="3">Belongs to the precorrin methyltransferase family.</text>
</comment>
<name>A0A134ABW2_9FIRM</name>
<dbReference type="GO" id="GO:0032259">
    <property type="term" value="P:methylation"/>
    <property type="evidence" value="ECO:0007669"/>
    <property type="project" value="UniProtKB-KW"/>
</dbReference>
<dbReference type="AlphaFoldDB" id="A0A134ABW2"/>
<evidence type="ECO:0000256" key="2">
    <source>
        <dbReference type="ARBA" id="ARBA00022573"/>
    </source>
</evidence>
<keyword evidence="6" id="KW-1185">Reference proteome</keyword>
<comment type="caution">
    <text evidence="5">The sequence shown here is derived from an EMBL/GenBank/DDBJ whole genome shotgun (WGS) entry which is preliminary data.</text>
</comment>
<dbReference type="PATRIC" id="fig|755172.3.peg.1670"/>
<keyword evidence="2" id="KW-0169">Cobalamin biosynthesis</keyword>
<gene>
    <name evidence="5" type="ORF">HMPREF1863_01709</name>
</gene>
<dbReference type="EMBL" id="LSDG01000045">
    <property type="protein sequence ID" value="KXB65201.1"/>
    <property type="molecule type" value="Genomic_DNA"/>
</dbReference>
<proteinExistence type="inferred from homology"/>
<evidence type="ECO:0000256" key="3">
    <source>
        <dbReference type="PIRNR" id="PIRNR036427"/>
    </source>
</evidence>
<organism evidence="5 6">
    <name type="scientific">Aedoeadaptatus coxii</name>
    <dbReference type="NCBI Taxonomy" id="755172"/>
    <lineage>
        <taxon>Bacteria</taxon>
        <taxon>Bacillati</taxon>
        <taxon>Bacillota</taxon>
        <taxon>Tissierellia</taxon>
        <taxon>Tissierellales</taxon>
        <taxon>Peptoniphilaceae</taxon>
        <taxon>Aedoeadaptatus</taxon>
    </lineage>
</organism>
<dbReference type="RefSeq" id="WP_068369703.1">
    <property type="nucleotide sequence ID" value="NZ_CAMYBE010000007.1"/>
</dbReference>
<dbReference type="InterPro" id="IPR012382">
    <property type="entry name" value="CobI/CbiL"/>
</dbReference>
<dbReference type="PIRSF" id="PIRSF036427">
    <property type="entry name" value="Precrrn-2_mtase"/>
    <property type="match status" value="1"/>
</dbReference>
<dbReference type="PANTHER" id="PTHR43467">
    <property type="entry name" value="COBALT-PRECORRIN-2 C(20)-METHYLTRANSFERASE"/>
    <property type="match status" value="1"/>
</dbReference>
<dbReference type="Proteomes" id="UP000070442">
    <property type="component" value="Unassembled WGS sequence"/>
</dbReference>
<accession>A0A134ABW2</accession>
<dbReference type="SUPFAM" id="SSF53790">
    <property type="entry name" value="Tetrapyrrole methylase"/>
    <property type="match status" value="1"/>
</dbReference>
<comment type="pathway">
    <text evidence="1">Cofactor biosynthesis; adenosylcobalamin biosynthesis.</text>
</comment>
<dbReference type="Pfam" id="PF00590">
    <property type="entry name" value="TP_methylase"/>
    <property type="match status" value="1"/>
</dbReference>
<dbReference type="STRING" id="755172.HMPREF1863_01709"/>
<dbReference type="CDD" id="cd11645">
    <property type="entry name" value="Precorrin_2_C20_MT"/>
    <property type="match status" value="1"/>
</dbReference>
<evidence type="ECO:0000259" key="4">
    <source>
        <dbReference type="Pfam" id="PF00590"/>
    </source>
</evidence>
<evidence type="ECO:0000313" key="5">
    <source>
        <dbReference type="EMBL" id="KXB65201.1"/>
    </source>
</evidence>
<sequence length="234" mass="26580">MRKLIGIGVGPGAEDLITLRALRYLERADHIFVPRNKGKTRAYDIVKDFIDEEKVVFIEFPMGEDIREIYEDSARLIDETTKSGELSVLITLGDGTIYATLLEVFHRYPSTDIQMELVPGIPAFLAAINGIVEALVKKGDSFLLVDNLEDEENVTADMVAVLKTTKGDEIFSQLRAKGYYPLYFENIETDHWVMTDDSKKCEDRKAYMSLILGRKEPWNMAVILNRIGDRIKVL</sequence>